<accession>A0ABX8UT35</accession>
<feature type="compositionally biased region" description="Polar residues" evidence="1">
    <location>
        <begin position="7"/>
        <end position="19"/>
    </location>
</feature>
<protein>
    <submittedName>
        <fullName evidence="2">Phage tail protein</fullName>
    </submittedName>
</protein>
<organism evidence="2 3">
    <name type="scientific">Paraburkholderia edwinii</name>
    <dbReference type="NCBI Taxonomy" id="2861782"/>
    <lineage>
        <taxon>Bacteria</taxon>
        <taxon>Pseudomonadati</taxon>
        <taxon>Pseudomonadota</taxon>
        <taxon>Betaproteobacteria</taxon>
        <taxon>Burkholderiales</taxon>
        <taxon>Burkholderiaceae</taxon>
        <taxon>Paraburkholderia</taxon>
    </lineage>
</organism>
<evidence type="ECO:0000256" key="1">
    <source>
        <dbReference type="SAM" id="MobiDB-lite"/>
    </source>
</evidence>
<sequence>MGKVTGSYASITRGVSEQVPQDRHPGQHYEQINMVSDPVNGLVRRHGSITMDEKNLNLGPLTADQQAYARNYREYSFFINGTEYSLIYMSEERSSSDTLPFCFVLNKTTGKFLDVQLGNLSAGLSDWVFGGVSAVTTVGKYLVLASNRIGPGYSVNDKYAATGTRAVAEVRGGAYSRTFKLKITRADNGAVVTASYTTMTQSYPNLLDTSDIPLTLPDGSTNRDYQKQVNDRVNAYNSAVNKWIGDAAKSVQPETIAANLASQLAAAGFTSMFALGGTVVLAGVSAVSADDSGDGTLFRACFNVVDDVSKLSAVHFPGKVVKVQPKGVADPYYMTAVGDNAALADYQTVTWTEGAAQVVTPGQVFAIGAVSTDGTKFYLANNAAELNTMAGTTAPGFSASVCGDLKATGAVPYFFGKRVTLLTVFMDRLVVVSNGVIFMSRVGDYFNFFRKSMLTVQDDDPIEEYALGAEDDIISKCVTYNKDLFMFGQRKQYTVSGRVVLTPKGTNVSVTANEQDAMYAQPVVVGNLLYYGKYEDARNQTGPSPYAGHINQFQLGLFQDTPETFNVSQQLSRYIKGRPTEFAVLSAPSCLLVRTDGYDNGVYVYSFIDQPGTQSRAFDSWSRWLWSTNVGQIIGLTTYEASIFVYLLRHDGTHTWVACEQFVMDSDLSVNPYLDAQRPASSYSAGGGFMTGSNTATVSDGAVAIANTVDRAWLGDRTTRFSDFMARLNTDEQAAAWVGIEFESSVEPTPPFVRDQNDKVIVNGRLVVGRYTVSVNNTGGLDAYLNTATGSTNVYRFNGRRVGISNNRVGMQPITTTALQVPAGRANTEHTMRFVSRTWLPMSLTAIEWVGQLFLNSRRV</sequence>
<gene>
    <name evidence="2" type="ORF">KZJ38_07535</name>
</gene>
<reference evidence="2 3" key="1">
    <citation type="submission" date="2021-07" db="EMBL/GenBank/DDBJ databases">
        <title>Paraburkholderia edwinii protects Aspergillus sp. from phenazines by acting as a toxin sponge.</title>
        <authorList>
            <person name="Dahlstrom K.M."/>
            <person name="Newman D.K."/>
        </authorList>
    </citation>
    <scope>NUCLEOTIDE SEQUENCE [LARGE SCALE GENOMIC DNA]</scope>
    <source>
        <strain evidence="2 3">Pe01</strain>
    </source>
</reference>
<evidence type="ECO:0000313" key="3">
    <source>
        <dbReference type="Proteomes" id="UP000826462"/>
    </source>
</evidence>
<feature type="region of interest" description="Disordered" evidence="1">
    <location>
        <begin position="1"/>
        <end position="24"/>
    </location>
</feature>
<proteinExistence type="predicted"/>
<dbReference type="EMBL" id="CP080095">
    <property type="protein sequence ID" value="QYD70149.1"/>
    <property type="molecule type" value="Genomic_DNA"/>
</dbReference>
<name>A0ABX8UT35_9BURK</name>
<keyword evidence="3" id="KW-1185">Reference proteome</keyword>
<dbReference type="Proteomes" id="UP000826462">
    <property type="component" value="Chromosome 1"/>
</dbReference>
<evidence type="ECO:0000313" key="2">
    <source>
        <dbReference type="EMBL" id="QYD70149.1"/>
    </source>
</evidence>
<dbReference type="InterPro" id="IPR058003">
    <property type="entry name" value="Phage_gp12"/>
</dbReference>
<dbReference type="Pfam" id="PF25675">
    <property type="entry name" value="Phage_nozzle"/>
    <property type="match status" value="2"/>
</dbReference>